<feature type="compositionally biased region" description="Gly residues" evidence="5">
    <location>
        <begin position="261"/>
        <end position="276"/>
    </location>
</feature>
<name>A0A5D3AWY1_9TREE</name>
<protein>
    <recommendedName>
        <fullName evidence="6">RING-type domain-containing protein</fullName>
    </recommendedName>
</protein>
<feature type="compositionally biased region" description="Low complexity" evidence="5">
    <location>
        <begin position="324"/>
        <end position="333"/>
    </location>
</feature>
<dbReference type="AlphaFoldDB" id="A0A5D3AWY1"/>
<dbReference type="PANTHER" id="PTHR14134:SF2">
    <property type="entry name" value="E3 UBIQUITIN-PROTEIN LIGASE RAD18"/>
    <property type="match status" value="1"/>
</dbReference>
<dbReference type="GO" id="GO:0061630">
    <property type="term" value="F:ubiquitin protein ligase activity"/>
    <property type="evidence" value="ECO:0007669"/>
    <property type="project" value="InterPro"/>
</dbReference>
<dbReference type="GO" id="GO:0097505">
    <property type="term" value="C:Rad6-Rad18 complex"/>
    <property type="evidence" value="ECO:0007669"/>
    <property type="project" value="TreeGrafter"/>
</dbReference>
<dbReference type="GO" id="GO:0008270">
    <property type="term" value="F:zinc ion binding"/>
    <property type="evidence" value="ECO:0007669"/>
    <property type="project" value="UniProtKB-KW"/>
</dbReference>
<dbReference type="GO" id="GO:0003697">
    <property type="term" value="F:single-stranded DNA binding"/>
    <property type="evidence" value="ECO:0007669"/>
    <property type="project" value="InterPro"/>
</dbReference>
<dbReference type="GO" id="GO:0006301">
    <property type="term" value="P:DNA damage tolerance"/>
    <property type="evidence" value="ECO:0007669"/>
    <property type="project" value="InterPro"/>
</dbReference>
<dbReference type="GO" id="GO:0005634">
    <property type="term" value="C:nucleus"/>
    <property type="evidence" value="ECO:0007669"/>
    <property type="project" value="TreeGrafter"/>
</dbReference>
<keyword evidence="8" id="KW-1185">Reference proteome</keyword>
<evidence type="ECO:0000256" key="2">
    <source>
        <dbReference type="ARBA" id="ARBA00022771"/>
    </source>
</evidence>
<comment type="caution">
    <text evidence="7">The sequence shown here is derived from an EMBL/GenBank/DDBJ whole genome shotgun (WGS) entry which is preliminary data.</text>
</comment>
<organism evidence="7 8">
    <name type="scientific">Cryptococcus floricola</name>
    <dbReference type="NCBI Taxonomy" id="2591691"/>
    <lineage>
        <taxon>Eukaryota</taxon>
        <taxon>Fungi</taxon>
        <taxon>Dikarya</taxon>
        <taxon>Basidiomycota</taxon>
        <taxon>Agaricomycotina</taxon>
        <taxon>Tremellomycetes</taxon>
        <taxon>Tremellales</taxon>
        <taxon>Cryptococcaceae</taxon>
        <taxon>Cryptococcus</taxon>
    </lineage>
</organism>
<evidence type="ECO:0000256" key="1">
    <source>
        <dbReference type="ARBA" id="ARBA00022723"/>
    </source>
</evidence>
<evidence type="ECO:0000313" key="8">
    <source>
        <dbReference type="Proteomes" id="UP000322245"/>
    </source>
</evidence>
<dbReference type="EMBL" id="NIDF01000042">
    <property type="protein sequence ID" value="TYJ55288.1"/>
    <property type="molecule type" value="Genomic_DNA"/>
</dbReference>
<feature type="domain" description="RING-type" evidence="6">
    <location>
        <begin position="46"/>
        <end position="97"/>
    </location>
</feature>
<reference evidence="7 8" key="1">
    <citation type="submission" date="2017-05" db="EMBL/GenBank/DDBJ databases">
        <title>The Genome Sequence of Tsuchiyaea wingfieldii DSM 27421.</title>
        <authorList>
            <person name="Cuomo C."/>
            <person name="Passer A."/>
            <person name="Billmyre B."/>
            <person name="Heitman J."/>
        </authorList>
    </citation>
    <scope>NUCLEOTIDE SEQUENCE [LARGE SCALE GENOMIC DNA]</scope>
    <source>
        <strain evidence="7 8">DSM 27421</strain>
    </source>
</reference>
<dbReference type="InterPro" id="IPR001841">
    <property type="entry name" value="Znf_RING"/>
</dbReference>
<evidence type="ECO:0000256" key="5">
    <source>
        <dbReference type="SAM" id="MobiDB-lite"/>
    </source>
</evidence>
<dbReference type="InterPro" id="IPR039577">
    <property type="entry name" value="Rad18"/>
</dbReference>
<dbReference type="PANTHER" id="PTHR14134">
    <property type="entry name" value="E3 UBIQUITIN-PROTEIN LIGASE RAD18"/>
    <property type="match status" value="1"/>
</dbReference>
<evidence type="ECO:0000256" key="3">
    <source>
        <dbReference type="ARBA" id="ARBA00022833"/>
    </source>
</evidence>
<evidence type="ECO:0000313" key="7">
    <source>
        <dbReference type="EMBL" id="TYJ55288.1"/>
    </source>
</evidence>
<evidence type="ECO:0000259" key="6">
    <source>
        <dbReference type="PROSITE" id="PS50089"/>
    </source>
</evidence>
<dbReference type="SUPFAM" id="SSF57850">
    <property type="entry name" value="RING/U-box"/>
    <property type="match status" value="1"/>
</dbReference>
<keyword evidence="2 4" id="KW-0863">Zinc-finger</keyword>
<feature type="compositionally biased region" description="Polar residues" evidence="5">
    <location>
        <begin position="312"/>
        <end position="323"/>
    </location>
</feature>
<feature type="region of interest" description="Disordered" evidence="5">
    <location>
        <begin position="245"/>
        <end position="333"/>
    </location>
</feature>
<keyword evidence="3" id="KW-0862">Zinc</keyword>
<evidence type="ECO:0000256" key="4">
    <source>
        <dbReference type="PROSITE-ProRule" id="PRU00175"/>
    </source>
</evidence>
<dbReference type="Gene3D" id="3.30.40.10">
    <property type="entry name" value="Zinc/RING finger domain, C3HC4 (zinc finger)"/>
    <property type="match status" value="1"/>
</dbReference>
<dbReference type="InterPro" id="IPR013083">
    <property type="entry name" value="Znf_RING/FYVE/PHD"/>
</dbReference>
<proteinExistence type="predicted"/>
<accession>A0A5D3AWY1</accession>
<gene>
    <name evidence="7" type="ORF">B9479_004007</name>
</gene>
<sequence length="355" mass="38746">MSREPSSPTTPIRPSFHTVPTTRIIRTYEEIRIPVKTEEVYPELECTICTHVMGAPQSLVPCGHSFCGPCIWEWIKTQNAATRAGVQQTPPTCPHCRSPIDLSRPIIPNILVDQIIDRKLQKLEDKPEKESLLVDRQGKLKEWREILSTLPQPSRAPPAGTRQNAAPLPSIVDVDNRRASRHFPALGAPVDVGVSVPMVQFNDHGQIINTNDPAFQLRMGQLRSRALDDHLLARDQEFAASQATMEGARTNHGTVSQPSAGSGGGVAEQQNGGGVALGAHHASSHASGPEPTRRRSRLSIDSGRPYPRERTSATNEPPQSPQTALRHATANAAARRIALGRSEHRPIELSDSEGE</sequence>
<dbReference type="Pfam" id="PF00097">
    <property type="entry name" value="zf-C3HC4"/>
    <property type="match status" value="1"/>
</dbReference>
<dbReference type="SMART" id="SM00184">
    <property type="entry name" value="RING"/>
    <property type="match status" value="1"/>
</dbReference>
<keyword evidence="1" id="KW-0479">Metal-binding</keyword>
<dbReference type="InterPro" id="IPR018957">
    <property type="entry name" value="Znf_C3HC4_RING-type"/>
</dbReference>
<dbReference type="PROSITE" id="PS50089">
    <property type="entry name" value="ZF_RING_2"/>
    <property type="match status" value="1"/>
</dbReference>
<feature type="compositionally biased region" description="Polar residues" evidence="5">
    <location>
        <begin position="251"/>
        <end position="260"/>
    </location>
</feature>
<dbReference type="GO" id="GO:0006513">
    <property type="term" value="P:protein monoubiquitination"/>
    <property type="evidence" value="ECO:0007669"/>
    <property type="project" value="InterPro"/>
</dbReference>
<feature type="compositionally biased region" description="Low complexity" evidence="5">
    <location>
        <begin position="277"/>
        <end position="288"/>
    </location>
</feature>
<dbReference type="InterPro" id="IPR017907">
    <property type="entry name" value="Znf_RING_CS"/>
</dbReference>
<dbReference type="PROSITE" id="PS00518">
    <property type="entry name" value="ZF_RING_1"/>
    <property type="match status" value="1"/>
</dbReference>
<dbReference type="Proteomes" id="UP000322245">
    <property type="component" value="Unassembled WGS sequence"/>
</dbReference>